<feature type="non-terminal residue" evidence="1">
    <location>
        <position position="1"/>
    </location>
</feature>
<comment type="caution">
    <text evidence="1">The sequence shown here is derived from an EMBL/GenBank/DDBJ whole genome shotgun (WGS) entry which is preliminary data.</text>
</comment>
<accession>X1D3C4</accession>
<name>X1D3C4_9ZZZZ</name>
<sequence>SRLWDEKEHFNINIIETNFAKYDCEHLIFETEELSKIKLENLYLIAKQIENRFNKE</sequence>
<reference evidence="1" key="1">
    <citation type="journal article" date="2014" name="Front. Microbiol.">
        <title>High frequency of phylogenetically diverse reductive dehalogenase-homologous genes in deep subseafloor sedimentary metagenomes.</title>
        <authorList>
            <person name="Kawai M."/>
            <person name="Futagami T."/>
            <person name="Toyoda A."/>
            <person name="Takaki Y."/>
            <person name="Nishi S."/>
            <person name="Hori S."/>
            <person name="Arai W."/>
            <person name="Tsubouchi T."/>
            <person name="Morono Y."/>
            <person name="Uchiyama I."/>
            <person name="Ito T."/>
            <person name="Fujiyama A."/>
            <person name="Inagaki F."/>
            <person name="Takami H."/>
        </authorList>
    </citation>
    <scope>NUCLEOTIDE SEQUENCE</scope>
    <source>
        <strain evidence="1">Expedition CK06-06</strain>
    </source>
</reference>
<protein>
    <submittedName>
        <fullName evidence="1">Uncharacterized protein</fullName>
    </submittedName>
</protein>
<dbReference type="AlphaFoldDB" id="X1D3C4"/>
<gene>
    <name evidence="1" type="ORF">S01H4_54734</name>
</gene>
<dbReference type="EMBL" id="BART01031518">
    <property type="protein sequence ID" value="GAH15261.1"/>
    <property type="molecule type" value="Genomic_DNA"/>
</dbReference>
<proteinExistence type="predicted"/>
<evidence type="ECO:0000313" key="1">
    <source>
        <dbReference type="EMBL" id="GAH15261.1"/>
    </source>
</evidence>
<organism evidence="1">
    <name type="scientific">marine sediment metagenome</name>
    <dbReference type="NCBI Taxonomy" id="412755"/>
    <lineage>
        <taxon>unclassified sequences</taxon>
        <taxon>metagenomes</taxon>
        <taxon>ecological metagenomes</taxon>
    </lineage>
</organism>